<proteinExistence type="predicted"/>
<name>A0A7L7STD2_9CAUD</name>
<sequence length="87" mass="10354">MKQTEEKAERNKELLSHISEAQAQVNTQIERKENLANQEVDIEAKIGVLQNKLHTIKIKQKYNEKDLQDATRQLNYMKEKFWEENLV</sequence>
<dbReference type="EMBL" id="MT939241">
    <property type="protein sequence ID" value="QOC57547.1"/>
    <property type="molecule type" value="Genomic_DNA"/>
</dbReference>
<protein>
    <submittedName>
        <fullName evidence="1">Uncharacterized protein</fullName>
    </submittedName>
</protein>
<evidence type="ECO:0000313" key="2">
    <source>
        <dbReference type="Proteomes" id="UP000516647"/>
    </source>
</evidence>
<organism evidence="1 2">
    <name type="scientific">Enterococcus phage 9183</name>
    <dbReference type="NCBI Taxonomy" id="2763102"/>
    <lineage>
        <taxon>Viruses</taxon>
        <taxon>Duplodnaviria</taxon>
        <taxon>Heunggongvirae</taxon>
        <taxon>Uroviricota</taxon>
        <taxon>Caudoviricetes</taxon>
        <taxon>Andrewesvirinae</taxon>
        <taxon>Denvervirus</taxon>
        <taxon>Denvervirus dv9183</taxon>
    </lineage>
</organism>
<accession>A0A7L7STD2</accession>
<evidence type="ECO:0000313" key="1">
    <source>
        <dbReference type="EMBL" id="QOC57547.1"/>
    </source>
</evidence>
<dbReference type="Proteomes" id="UP000516647">
    <property type="component" value="Segment"/>
</dbReference>
<gene>
    <name evidence="1" type="ORF">phi9183_ORF054</name>
</gene>
<reference evidence="1 2" key="1">
    <citation type="submission" date="2020-08" db="EMBL/GenBank/DDBJ databases">
        <authorList>
            <person name="Canfield G.S."/>
            <person name="Duerkop B.A."/>
        </authorList>
    </citation>
    <scope>NUCLEOTIDE SEQUENCE [LARGE SCALE GENOMIC DNA]</scope>
</reference>
<keyword evidence="2" id="KW-1185">Reference proteome</keyword>